<name>A0AAD7T4G5_9TELE</name>
<evidence type="ECO:0000256" key="4">
    <source>
        <dbReference type="ARBA" id="ARBA00023121"/>
    </source>
</evidence>
<accession>A0AAD7T4G5</accession>
<dbReference type="PRINTS" id="PR00689">
    <property type="entry name" value="ACOABINDINGP"/>
</dbReference>
<comment type="similarity">
    <text evidence="1">Belongs to the ATG37 family.</text>
</comment>
<comment type="function">
    <text evidence="5">Acyl-CoA binding protein which acts as the peroxisome receptor for pexophagy but is dispensable for aggrephagy and nonselective autophagy. Binds medium- and long-chain acyl-CoA esters.</text>
</comment>
<dbReference type="AlphaFoldDB" id="A0AAD7T4G5"/>
<dbReference type="Pfam" id="PF00887">
    <property type="entry name" value="ACBP"/>
    <property type="match status" value="1"/>
</dbReference>
<dbReference type="Gene3D" id="1.20.80.10">
    <property type="match status" value="1"/>
</dbReference>
<dbReference type="EMBL" id="JAINUG010000013">
    <property type="protein sequence ID" value="KAJ8414289.1"/>
    <property type="molecule type" value="Genomic_DNA"/>
</dbReference>
<keyword evidence="7" id="KW-0472">Membrane</keyword>
<evidence type="ECO:0000256" key="5">
    <source>
        <dbReference type="ARBA" id="ARBA00025481"/>
    </source>
</evidence>
<dbReference type="GO" id="GO:0006631">
    <property type="term" value="P:fatty acid metabolic process"/>
    <property type="evidence" value="ECO:0007669"/>
    <property type="project" value="TreeGrafter"/>
</dbReference>
<evidence type="ECO:0000313" key="9">
    <source>
        <dbReference type="EMBL" id="KAJ8414289.1"/>
    </source>
</evidence>
<keyword evidence="4" id="KW-0446">Lipid-binding</keyword>
<feature type="compositionally biased region" description="Gly residues" evidence="6">
    <location>
        <begin position="256"/>
        <end position="267"/>
    </location>
</feature>
<feature type="compositionally biased region" description="Basic and acidic residues" evidence="6">
    <location>
        <begin position="274"/>
        <end position="291"/>
    </location>
</feature>
<dbReference type="InterPro" id="IPR000582">
    <property type="entry name" value="Acyl-CoA-binding_protein"/>
</dbReference>
<reference evidence="9" key="1">
    <citation type="journal article" date="2023" name="Science">
        <title>Genome structures resolve the early diversification of teleost fishes.</title>
        <authorList>
            <person name="Parey E."/>
            <person name="Louis A."/>
            <person name="Montfort J."/>
            <person name="Bouchez O."/>
            <person name="Roques C."/>
            <person name="Iampietro C."/>
            <person name="Lluch J."/>
            <person name="Castinel A."/>
            <person name="Donnadieu C."/>
            <person name="Desvignes T."/>
            <person name="Floi Bucao C."/>
            <person name="Jouanno E."/>
            <person name="Wen M."/>
            <person name="Mejri S."/>
            <person name="Dirks R."/>
            <person name="Jansen H."/>
            <person name="Henkel C."/>
            <person name="Chen W.J."/>
            <person name="Zahm M."/>
            <person name="Cabau C."/>
            <person name="Klopp C."/>
            <person name="Thompson A.W."/>
            <person name="Robinson-Rechavi M."/>
            <person name="Braasch I."/>
            <person name="Lecointre G."/>
            <person name="Bobe J."/>
            <person name="Postlethwait J.H."/>
            <person name="Berthelot C."/>
            <person name="Roest Crollius H."/>
            <person name="Guiguen Y."/>
        </authorList>
    </citation>
    <scope>NUCLEOTIDE SEQUENCE</scope>
    <source>
        <strain evidence="9">NC1722</strain>
    </source>
</reference>
<dbReference type="PROSITE" id="PS51228">
    <property type="entry name" value="ACB_2"/>
    <property type="match status" value="1"/>
</dbReference>
<dbReference type="PIRSF" id="PIRSF002412">
    <property type="entry name" value="MA_DBI"/>
    <property type="match status" value="1"/>
</dbReference>
<organism evidence="9 10">
    <name type="scientific">Aldrovandia affinis</name>
    <dbReference type="NCBI Taxonomy" id="143900"/>
    <lineage>
        <taxon>Eukaryota</taxon>
        <taxon>Metazoa</taxon>
        <taxon>Chordata</taxon>
        <taxon>Craniata</taxon>
        <taxon>Vertebrata</taxon>
        <taxon>Euteleostomi</taxon>
        <taxon>Actinopterygii</taxon>
        <taxon>Neopterygii</taxon>
        <taxon>Teleostei</taxon>
        <taxon>Notacanthiformes</taxon>
        <taxon>Halosauridae</taxon>
        <taxon>Aldrovandia</taxon>
    </lineage>
</organism>
<dbReference type="Proteomes" id="UP001221898">
    <property type="component" value="Unassembled WGS sequence"/>
</dbReference>
<feature type="compositionally biased region" description="Gly residues" evidence="6">
    <location>
        <begin position="303"/>
        <end position="315"/>
    </location>
</feature>
<dbReference type="InterPro" id="IPR035984">
    <property type="entry name" value="Acyl-CoA-binding_sf"/>
</dbReference>
<dbReference type="InterPro" id="IPR016347">
    <property type="entry name" value="ACBD5"/>
</dbReference>
<evidence type="ECO:0000313" key="10">
    <source>
        <dbReference type="Proteomes" id="UP001221898"/>
    </source>
</evidence>
<proteinExistence type="inferred from homology"/>
<dbReference type="PANTHER" id="PTHR23310">
    <property type="entry name" value="ACYL-COA-BINDING PROTEIN, ACBP"/>
    <property type="match status" value="1"/>
</dbReference>
<dbReference type="InterPro" id="IPR014352">
    <property type="entry name" value="FERM/acyl-CoA-bd_prot_sf"/>
</dbReference>
<keyword evidence="7" id="KW-1133">Transmembrane helix</keyword>
<evidence type="ECO:0000259" key="8">
    <source>
        <dbReference type="PROSITE" id="PS51228"/>
    </source>
</evidence>
<evidence type="ECO:0000256" key="3">
    <source>
        <dbReference type="ARBA" id="ARBA00023054"/>
    </source>
</evidence>
<dbReference type="GO" id="GO:0000062">
    <property type="term" value="F:fatty-acyl-CoA binding"/>
    <property type="evidence" value="ECO:0007669"/>
    <property type="project" value="InterPro"/>
</dbReference>
<feature type="domain" description="ACB" evidence="8">
    <location>
        <begin position="27"/>
        <end position="116"/>
    </location>
</feature>
<evidence type="ECO:0000256" key="1">
    <source>
        <dbReference type="ARBA" id="ARBA00010310"/>
    </source>
</evidence>
<keyword evidence="10" id="KW-1185">Reference proteome</keyword>
<keyword evidence="7" id="KW-0812">Transmembrane</keyword>
<dbReference type="GO" id="GO:0005737">
    <property type="term" value="C:cytoplasm"/>
    <property type="evidence" value="ECO:0007669"/>
    <property type="project" value="TreeGrafter"/>
</dbReference>
<dbReference type="GO" id="GO:0000425">
    <property type="term" value="P:pexophagy"/>
    <property type="evidence" value="ECO:0007669"/>
    <property type="project" value="InterPro"/>
</dbReference>
<dbReference type="SUPFAM" id="SSF47027">
    <property type="entry name" value="Acyl-CoA binding protein"/>
    <property type="match status" value="1"/>
</dbReference>
<comment type="caution">
    <text evidence="9">The sequence shown here is derived from an EMBL/GenBank/DDBJ whole genome shotgun (WGS) entry which is preliminary data.</text>
</comment>
<feature type="transmembrane region" description="Helical" evidence="7">
    <location>
        <begin position="389"/>
        <end position="406"/>
    </location>
</feature>
<keyword evidence="2" id="KW-0072">Autophagy</keyword>
<evidence type="ECO:0000256" key="6">
    <source>
        <dbReference type="SAM" id="MobiDB-lite"/>
    </source>
</evidence>
<dbReference type="PANTHER" id="PTHR23310:SF53">
    <property type="entry name" value="ACYL-COA-BINDING DOMAIN-CONTAINING PROTEIN 4"/>
    <property type="match status" value="1"/>
</dbReference>
<dbReference type="FunFam" id="1.20.80.10:FF:000010">
    <property type="entry name" value="Acyl-CoA-binding domain-containing protein 5"/>
    <property type="match status" value="1"/>
</dbReference>
<protein>
    <recommendedName>
        <fullName evidence="8">ACB domain-containing protein</fullName>
    </recommendedName>
</protein>
<feature type="region of interest" description="Disordered" evidence="6">
    <location>
        <begin position="237"/>
        <end position="316"/>
    </location>
</feature>
<evidence type="ECO:0000256" key="2">
    <source>
        <dbReference type="ARBA" id="ARBA00023006"/>
    </source>
</evidence>
<gene>
    <name evidence="9" type="ORF">AAFF_G00051590</name>
</gene>
<sequence length="417" mass="46400">MPRVCCTDRSQAVLPAVPMAESEDIGCHRRFQAAVNVIQKLPKNGAYRPSYEMMLRFYGLYKQAVSGPCRASRPGFWDPVGQYKWDAWKRLGEMSCGAAMMAYVEEMKKVAQEVIDTMPVNEKTASLFHYFEPLYLVIHDMPRPPETLLSLRAELEGTDQTTSPAEVKNDIKEEVEMWQEVCQRKSSDLQSTASTDGLLVTSDSESEVFCDSLEQLGHNKGAPRAGSLHSEHMRVEPSCNPVRRRTPVSRATQVGAGQGGEGAGEGRGTPMRGRGSDRGMHRGHRREETRGVPRGGVRHGERGALGAGGGDGWEGGAERAQDAQLQQRIVLALRRLREDMRSVMERLEAVERLAAVQAQTTECTSTGQFTAPPTEEIWWWPFDVSGRTMLLLLLWPLVAQGLVFLVRRGHRKSHLAT</sequence>
<keyword evidence="3" id="KW-0175">Coiled coil</keyword>
<evidence type="ECO:0000256" key="7">
    <source>
        <dbReference type="SAM" id="Phobius"/>
    </source>
</evidence>